<sequence length="172" mass="19322">MSRFSVSFLLAFVVAFFAPMGFAASDTFEGDRVDNTSIAVWTHSQSSYDASHKSVGTPRELSNRLSSKLNQRPTHPRKPNRPTSNSFGEHDAQGILSSLRWFNSGQESREQEAPDYTQIADLGASCYFEQFVCSADSRLLTPFYFRHAASEHRLSGWKDGNTLYVYLSSLYA</sequence>
<dbReference type="KEGG" id="vck:PG915_16570"/>
<reference evidence="3" key="1">
    <citation type="submission" date="2023-01" db="EMBL/GenBank/DDBJ databases">
        <title>Vibrio sp. CB1-14 genome sequencing.</title>
        <authorList>
            <person name="Otstavnykh N."/>
            <person name="Isaeva M."/>
            <person name="Meleshko D."/>
        </authorList>
    </citation>
    <scope>NUCLEOTIDE SEQUENCE</scope>
    <source>
        <strain evidence="3">CB1-14</strain>
    </source>
</reference>
<gene>
    <name evidence="3" type="ORF">PG915_16570</name>
</gene>
<dbReference type="RefSeq" id="WP_353499534.1">
    <property type="nucleotide sequence ID" value="NZ_CP115921.1"/>
</dbReference>
<proteinExistence type="predicted"/>
<feature type="chain" id="PRO_5043605342" evidence="2">
    <location>
        <begin position="24"/>
        <end position="172"/>
    </location>
</feature>
<evidence type="ECO:0000256" key="2">
    <source>
        <dbReference type="SAM" id="SignalP"/>
    </source>
</evidence>
<evidence type="ECO:0000256" key="1">
    <source>
        <dbReference type="SAM" id="MobiDB-lite"/>
    </source>
</evidence>
<protein>
    <submittedName>
        <fullName evidence="3">Uncharacterized protein</fullName>
    </submittedName>
</protein>
<feature type="signal peptide" evidence="2">
    <location>
        <begin position="1"/>
        <end position="23"/>
    </location>
</feature>
<organism evidence="3">
    <name type="scientific">Vibrio chaetopteri</name>
    <dbReference type="NCBI Taxonomy" id="3016528"/>
    <lineage>
        <taxon>Bacteria</taxon>
        <taxon>Pseudomonadati</taxon>
        <taxon>Pseudomonadota</taxon>
        <taxon>Gammaproteobacteria</taxon>
        <taxon>Vibrionales</taxon>
        <taxon>Vibrionaceae</taxon>
        <taxon>Vibrio</taxon>
    </lineage>
</organism>
<feature type="compositionally biased region" description="Polar residues" evidence="1">
    <location>
        <begin position="63"/>
        <end position="73"/>
    </location>
</feature>
<accession>A0AAU8BPW0</accession>
<name>A0AAU8BPW0_9VIBR</name>
<feature type="region of interest" description="Disordered" evidence="1">
    <location>
        <begin position="49"/>
        <end position="89"/>
    </location>
</feature>
<dbReference type="AlphaFoldDB" id="A0AAU8BPW0"/>
<dbReference type="EMBL" id="CP115921">
    <property type="protein sequence ID" value="XCD18391.1"/>
    <property type="molecule type" value="Genomic_DNA"/>
</dbReference>
<keyword evidence="2" id="KW-0732">Signal</keyword>
<evidence type="ECO:0000313" key="3">
    <source>
        <dbReference type="EMBL" id="XCD18391.1"/>
    </source>
</evidence>